<evidence type="ECO:0000259" key="6">
    <source>
        <dbReference type="Pfam" id="PF03328"/>
    </source>
</evidence>
<dbReference type="GO" id="GO:0006107">
    <property type="term" value="P:oxaloacetate metabolic process"/>
    <property type="evidence" value="ECO:0007669"/>
    <property type="project" value="TreeGrafter"/>
</dbReference>
<protein>
    <submittedName>
        <fullName evidence="7">CoA ester lyase</fullName>
    </submittedName>
</protein>
<organism evidence="7 8">
    <name type="scientific">Candidatus Contendibacter odensensis</name>
    <dbReference type="NCBI Taxonomy" id="1400860"/>
    <lineage>
        <taxon>Bacteria</taxon>
        <taxon>Pseudomonadati</taxon>
        <taxon>Pseudomonadota</taxon>
        <taxon>Gammaproteobacteria</taxon>
        <taxon>Candidatus Competibacteraceae</taxon>
        <taxon>Candidatus Contendibacter</taxon>
    </lineage>
</organism>
<dbReference type="GO" id="GO:0000287">
    <property type="term" value="F:magnesium ion binding"/>
    <property type="evidence" value="ECO:0007669"/>
    <property type="project" value="TreeGrafter"/>
</dbReference>
<feature type="binding site" evidence="4">
    <location>
        <position position="128"/>
    </location>
    <ligand>
        <name>substrate</name>
    </ligand>
</feature>
<reference evidence="7 8" key="1">
    <citation type="submission" date="2017-10" db="EMBL/GenBank/DDBJ databases">
        <title>Novel microbial diversity and functional potential in the marine mammal oral microbiome.</title>
        <authorList>
            <person name="Dudek N.K."/>
            <person name="Sun C.L."/>
            <person name="Burstein D."/>
            <person name="Kantor R.S."/>
            <person name="Aliaga Goltsman D.S."/>
            <person name="Bik E.M."/>
            <person name="Thomas B.C."/>
            <person name="Banfield J.F."/>
            <person name="Relman D.A."/>
        </authorList>
    </citation>
    <scope>NUCLEOTIDE SEQUENCE [LARGE SCALE GENOMIC DNA]</scope>
    <source>
        <strain evidence="7">DOLJORAL78_50_517</strain>
    </source>
</reference>
<dbReference type="AlphaFoldDB" id="A0A2G6PFS8"/>
<dbReference type="GO" id="GO:0016829">
    <property type="term" value="F:lyase activity"/>
    <property type="evidence" value="ECO:0007669"/>
    <property type="project" value="UniProtKB-KW"/>
</dbReference>
<dbReference type="EMBL" id="PDTV01000005">
    <property type="protein sequence ID" value="PIE83352.1"/>
    <property type="molecule type" value="Genomic_DNA"/>
</dbReference>
<gene>
    <name evidence="7" type="ORF">CSA09_02470</name>
</gene>
<evidence type="ECO:0000313" key="8">
    <source>
        <dbReference type="Proteomes" id="UP000229278"/>
    </source>
</evidence>
<evidence type="ECO:0000256" key="2">
    <source>
        <dbReference type="ARBA" id="ARBA00022723"/>
    </source>
</evidence>
<dbReference type="PANTHER" id="PTHR32308:SF10">
    <property type="entry name" value="CITRATE LYASE SUBUNIT BETA"/>
    <property type="match status" value="1"/>
</dbReference>
<evidence type="ECO:0000313" key="7">
    <source>
        <dbReference type="EMBL" id="PIE83352.1"/>
    </source>
</evidence>
<comment type="caution">
    <text evidence="7">The sequence shown here is derived from an EMBL/GenBank/DDBJ whole genome shotgun (WGS) entry which is preliminary data.</text>
</comment>
<dbReference type="PIRSF" id="PIRSF015582">
    <property type="entry name" value="Cit_lyase_B"/>
    <property type="match status" value="1"/>
</dbReference>
<sequence length="295" mass="31935">MSVSARPRRSVLYMPGSNARALEKARTLPADSLILDLEDAVAPDAKDLARKQVCEAVAAGGFGMRELVIRVNALSTEWGYADIAAASRSGADALLLPKVESADAIRHMETIMKANGAPDTLTIWAMMETPRSILESQRIAESTSRMECLVMGTSDLAKELDCAHTHERLPFMTSLSLCLLAARATGLIILDGVYLDLNDADGFEFACRQGNELGFDGKTLIHPKQIEPCNKVFTPKPEDVEWSRKIIKAHSEAAARGEGVVVVNGRLVENLHVESAHRVVSMADAIANIEAANQN</sequence>
<feature type="binding site" evidence="4">
    <location>
        <position position="70"/>
    </location>
    <ligand>
        <name>substrate</name>
    </ligand>
</feature>
<dbReference type="SUPFAM" id="SSF51621">
    <property type="entry name" value="Phosphoenolpyruvate/pyruvate domain"/>
    <property type="match status" value="1"/>
</dbReference>
<evidence type="ECO:0000256" key="3">
    <source>
        <dbReference type="ARBA" id="ARBA00022842"/>
    </source>
</evidence>
<dbReference type="InterPro" id="IPR011206">
    <property type="entry name" value="Citrate_lyase_beta/mcl1/mcl2"/>
</dbReference>
<dbReference type="Pfam" id="PF03328">
    <property type="entry name" value="HpcH_HpaI"/>
    <property type="match status" value="1"/>
</dbReference>
<dbReference type="PANTHER" id="PTHR32308">
    <property type="entry name" value="LYASE BETA SUBUNIT, PUTATIVE (AFU_ORTHOLOGUE AFUA_4G13030)-RELATED"/>
    <property type="match status" value="1"/>
</dbReference>
<accession>A0A2G6PFS8</accession>
<dbReference type="InterPro" id="IPR015813">
    <property type="entry name" value="Pyrv/PenolPyrv_kinase-like_dom"/>
</dbReference>
<name>A0A2G6PFS8_9GAMM</name>
<evidence type="ECO:0000256" key="4">
    <source>
        <dbReference type="PIRSR" id="PIRSR015582-1"/>
    </source>
</evidence>
<feature type="domain" description="HpcH/HpaI aldolase/citrate lyase" evidence="6">
    <location>
        <begin position="9"/>
        <end position="223"/>
    </location>
</feature>
<dbReference type="Proteomes" id="UP000229278">
    <property type="component" value="Unassembled WGS sequence"/>
</dbReference>
<feature type="binding site" evidence="5">
    <location>
        <position position="128"/>
    </location>
    <ligand>
        <name>Mg(2+)</name>
        <dbReference type="ChEBI" id="CHEBI:18420"/>
    </ligand>
</feature>
<evidence type="ECO:0000256" key="5">
    <source>
        <dbReference type="PIRSR" id="PIRSR015582-2"/>
    </source>
</evidence>
<dbReference type="Gene3D" id="3.20.20.60">
    <property type="entry name" value="Phosphoenolpyruvate-binding domains"/>
    <property type="match status" value="1"/>
</dbReference>
<dbReference type="InterPro" id="IPR005000">
    <property type="entry name" value="Aldolase/citrate-lyase_domain"/>
</dbReference>
<dbReference type="InterPro" id="IPR040442">
    <property type="entry name" value="Pyrv_kinase-like_dom_sf"/>
</dbReference>
<feature type="binding site" evidence="5">
    <location>
        <position position="155"/>
    </location>
    <ligand>
        <name>Mg(2+)</name>
        <dbReference type="ChEBI" id="CHEBI:18420"/>
    </ligand>
</feature>
<keyword evidence="3 5" id="KW-0460">Magnesium</keyword>
<keyword evidence="7" id="KW-0456">Lyase</keyword>
<proteinExistence type="predicted"/>
<evidence type="ECO:0000256" key="1">
    <source>
        <dbReference type="ARBA" id="ARBA00001946"/>
    </source>
</evidence>
<comment type="cofactor">
    <cofactor evidence="1">
        <name>Mg(2+)</name>
        <dbReference type="ChEBI" id="CHEBI:18420"/>
    </cofactor>
</comment>
<keyword evidence="2 5" id="KW-0479">Metal-binding</keyword>